<dbReference type="EMBL" id="JAYMYR010000004">
    <property type="protein sequence ID" value="KAK7369990.1"/>
    <property type="molecule type" value="Genomic_DNA"/>
</dbReference>
<sequence>MLFTRVCFKKEQEFQSHQEKLKAEPEMDENDLSSAYFPRNRGATVEQCQRMIHKSLLSPQVRFLREQLEKAGCLVGDNFIKSVKCNETGIAGGYTKGKGIVVCCNEMESQDDVDQVLKHELIHVFDDCRAANLDWTKCAHHACSEIRAGHLSGDCHLKRELLKLTSLKIRGHEQECIRRRVMKSLSANPYCYGAAKAAVESVWDVCYNDTEPYDRAL</sequence>
<dbReference type="GO" id="GO:0046872">
    <property type="term" value="F:metal ion binding"/>
    <property type="evidence" value="ECO:0007669"/>
    <property type="project" value="UniProtKB-KW"/>
</dbReference>
<evidence type="ECO:0000256" key="2">
    <source>
        <dbReference type="ARBA" id="ARBA00022670"/>
    </source>
</evidence>
<dbReference type="PANTHER" id="PTHR21711:SF0">
    <property type="entry name" value="MITOCHONDRIAL INNER MEMBRANE PROTEASE ATP23 HOMOLOG"/>
    <property type="match status" value="1"/>
</dbReference>
<organism evidence="7 8">
    <name type="scientific">Phaseolus coccineus</name>
    <name type="common">Scarlet runner bean</name>
    <name type="synonym">Phaseolus multiflorus</name>
    <dbReference type="NCBI Taxonomy" id="3886"/>
    <lineage>
        <taxon>Eukaryota</taxon>
        <taxon>Viridiplantae</taxon>
        <taxon>Streptophyta</taxon>
        <taxon>Embryophyta</taxon>
        <taxon>Tracheophyta</taxon>
        <taxon>Spermatophyta</taxon>
        <taxon>Magnoliopsida</taxon>
        <taxon>eudicotyledons</taxon>
        <taxon>Gunneridae</taxon>
        <taxon>Pentapetalae</taxon>
        <taxon>rosids</taxon>
        <taxon>fabids</taxon>
        <taxon>Fabales</taxon>
        <taxon>Fabaceae</taxon>
        <taxon>Papilionoideae</taxon>
        <taxon>50 kb inversion clade</taxon>
        <taxon>NPAAA clade</taxon>
        <taxon>indigoferoid/millettioid clade</taxon>
        <taxon>Phaseoleae</taxon>
        <taxon>Phaseolus</taxon>
    </lineage>
</organism>
<gene>
    <name evidence="7" type="ORF">VNO80_12040</name>
</gene>
<comment type="caution">
    <text evidence="7">The sequence shown here is derived from an EMBL/GenBank/DDBJ whole genome shotgun (WGS) entry which is preliminary data.</text>
</comment>
<evidence type="ECO:0000256" key="1">
    <source>
        <dbReference type="ARBA" id="ARBA00009915"/>
    </source>
</evidence>
<dbReference type="GO" id="GO:0034982">
    <property type="term" value="P:mitochondrial protein processing"/>
    <property type="evidence" value="ECO:0007669"/>
    <property type="project" value="TreeGrafter"/>
</dbReference>
<dbReference type="InterPro" id="IPR019165">
    <property type="entry name" value="Peptidase_M76_ATP23"/>
</dbReference>
<dbReference type="PANTHER" id="PTHR21711">
    <property type="entry name" value="MITOCHONDRIAL INNER MEMBRANE PROTEASE"/>
    <property type="match status" value="1"/>
</dbReference>
<keyword evidence="3 6" id="KW-0479">Metal-binding</keyword>
<evidence type="ECO:0000256" key="5">
    <source>
        <dbReference type="ARBA" id="ARBA00023049"/>
    </source>
</evidence>
<protein>
    <recommendedName>
        <fullName evidence="6">Mitochondrial inner membrane protease ATP23</fullName>
        <ecNumber evidence="6">3.4.24.-</ecNumber>
    </recommendedName>
</protein>
<dbReference type="GO" id="GO:0004222">
    <property type="term" value="F:metalloendopeptidase activity"/>
    <property type="evidence" value="ECO:0007669"/>
    <property type="project" value="InterPro"/>
</dbReference>
<dbReference type="GO" id="GO:0005739">
    <property type="term" value="C:mitochondrion"/>
    <property type="evidence" value="ECO:0007669"/>
    <property type="project" value="GOC"/>
</dbReference>
<dbReference type="AlphaFoldDB" id="A0AAN9NBA2"/>
<reference evidence="7 8" key="1">
    <citation type="submission" date="2024-01" db="EMBL/GenBank/DDBJ databases">
        <title>The genomes of 5 underutilized Papilionoideae crops provide insights into root nodulation and disease resistanc.</title>
        <authorList>
            <person name="Jiang F."/>
        </authorList>
    </citation>
    <scope>NUCLEOTIDE SEQUENCE [LARGE SCALE GENOMIC DNA]</scope>
    <source>
        <strain evidence="7">JINMINGXINNONG_FW02</strain>
        <tissue evidence="7">Leaves</tissue>
    </source>
</reference>
<keyword evidence="4 6" id="KW-0378">Hydrolase</keyword>
<evidence type="ECO:0000313" key="7">
    <source>
        <dbReference type="EMBL" id="KAK7369990.1"/>
    </source>
</evidence>
<keyword evidence="2 6" id="KW-0645">Protease</keyword>
<dbReference type="EC" id="3.4.24.-" evidence="6"/>
<evidence type="ECO:0000256" key="6">
    <source>
        <dbReference type="RuleBase" id="RU364057"/>
    </source>
</evidence>
<dbReference type="GO" id="GO:0033615">
    <property type="term" value="P:mitochondrial proton-transporting ATP synthase complex assembly"/>
    <property type="evidence" value="ECO:0007669"/>
    <property type="project" value="TreeGrafter"/>
</dbReference>
<accession>A0AAN9NBA2</accession>
<evidence type="ECO:0000256" key="4">
    <source>
        <dbReference type="ARBA" id="ARBA00022801"/>
    </source>
</evidence>
<dbReference type="Proteomes" id="UP001374584">
    <property type="component" value="Unassembled WGS sequence"/>
</dbReference>
<name>A0AAN9NBA2_PHACN</name>
<dbReference type="Pfam" id="PF09768">
    <property type="entry name" value="Peptidase_M76"/>
    <property type="match status" value="1"/>
</dbReference>
<comment type="similarity">
    <text evidence="1 6">Belongs to the peptidase M76 family.</text>
</comment>
<evidence type="ECO:0000313" key="8">
    <source>
        <dbReference type="Proteomes" id="UP001374584"/>
    </source>
</evidence>
<keyword evidence="8" id="KW-1185">Reference proteome</keyword>
<proteinExistence type="inferred from homology"/>
<keyword evidence="5 6" id="KW-0482">Metalloprotease</keyword>
<evidence type="ECO:0000256" key="3">
    <source>
        <dbReference type="ARBA" id="ARBA00022723"/>
    </source>
</evidence>